<dbReference type="InterPro" id="IPR029000">
    <property type="entry name" value="Cyclophilin-like_dom_sf"/>
</dbReference>
<reference evidence="3 4" key="1">
    <citation type="submission" date="2020-02" db="EMBL/GenBank/DDBJ databases">
        <title>M-like protein SrM is not crucial to the virulence of a novel isolate of Streptococcus equi subsp. ruminatorum from Macaca mulatta.</title>
        <authorList>
            <person name="Guo G."/>
            <person name="Cheng L."/>
            <person name="Zhang W."/>
        </authorList>
    </citation>
    <scope>NUCLEOTIDE SEQUENCE [LARGE SCALE GENOMIC DNA]</scope>
    <source>
        <strain evidence="3 4">FJ1804</strain>
    </source>
</reference>
<sequence length="365" mass="41024">MMVTLGFSLYPERHGFTKSKAYIDLLHRYGAKRLFMSLLQLVPNDHETFKLYADLIAYANCLGIQVIADVSPAFIKQAGWSHQVIEQAHAFGLAGLRLDEALPLEDMVSLAKNPFGLKIELNMSTDKSLLTALLKAAPDRSNLIGCHNFYPHAFTGLSLPHFKEMSRFYHEHGIATAAFITAQSAKEGPWPLSEGLPTVEAHRHLPIDVQVELMKAAGTIDTVILSNQFITEDELAQCRQALDSPVMSIKVKPLVDLTDIEEKIICYPHCYRGDVSDYVIRSTMPRVVYAQEAIAPREQPKQVKRGSIIIDNDHYNRYKGELQIALKPFTLSSKANVVADIKEDYLSLLDELKPWQEFSLVIETD</sequence>
<dbReference type="InterPro" id="IPR013785">
    <property type="entry name" value="Aldolase_TIM"/>
</dbReference>
<dbReference type="InterPro" id="IPR043894">
    <property type="entry name" value="MupG_C"/>
</dbReference>
<organism evidence="3 4">
    <name type="scientific">Streptococcus equi subsp. ruminatorum</name>
    <dbReference type="NCBI Taxonomy" id="254358"/>
    <lineage>
        <taxon>Bacteria</taxon>
        <taxon>Bacillati</taxon>
        <taxon>Bacillota</taxon>
        <taxon>Bacilli</taxon>
        <taxon>Lactobacillales</taxon>
        <taxon>Streptococcaceae</taxon>
        <taxon>Streptococcus</taxon>
    </lineage>
</organism>
<evidence type="ECO:0000259" key="1">
    <source>
        <dbReference type="Pfam" id="PF05913"/>
    </source>
</evidence>
<dbReference type="PANTHER" id="PTHR38435:SF1">
    <property type="entry name" value="DUF871 DOMAIN-CONTAINING PROTEIN"/>
    <property type="match status" value="1"/>
</dbReference>
<dbReference type="InterPro" id="IPR043797">
    <property type="entry name" value="MupG_N"/>
</dbReference>
<evidence type="ECO:0000313" key="4">
    <source>
        <dbReference type="Proteomes" id="UP000479499"/>
    </source>
</evidence>
<comment type="caution">
    <text evidence="3">The sequence shown here is derived from an EMBL/GenBank/DDBJ whole genome shotgun (WGS) entry which is preliminary data.</text>
</comment>
<dbReference type="Pfam" id="PF05913">
    <property type="entry name" value="MupG_C"/>
    <property type="match status" value="1"/>
</dbReference>
<accession>A0A6M1KL02</accession>
<dbReference type="SUPFAM" id="SSF50891">
    <property type="entry name" value="Cyclophilin-like"/>
    <property type="match status" value="1"/>
</dbReference>
<dbReference type="InterPro" id="IPR008589">
    <property type="entry name" value="MupG"/>
</dbReference>
<dbReference type="Proteomes" id="UP000479499">
    <property type="component" value="Unassembled WGS sequence"/>
</dbReference>
<dbReference type="EMBL" id="JAAKFZ010000001">
    <property type="protein sequence ID" value="NGL83309.1"/>
    <property type="molecule type" value="Genomic_DNA"/>
</dbReference>
<name>A0A6M1KL02_9STRE</name>
<evidence type="ECO:0000313" key="3">
    <source>
        <dbReference type="EMBL" id="NGL83309.1"/>
    </source>
</evidence>
<dbReference type="InterPro" id="IPR017853">
    <property type="entry name" value="GH"/>
</dbReference>
<feature type="domain" description="6-phospho-N-acetylmuramidase C-terminal" evidence="1">
    <location>
        <begin position="248"/>
        <end position="360"/>
    </location>
</feature>
<feature type="domain" description="6-phospho-N-acetylmuramidase N-terminal" evidence="2">
    <location>
        <begin position="5"/>
        <end position="239"/>
    </location>
</feature>
<dbReference type="Gene3D" id="2.40.100.10">
    <property type="entry name" value="Cyclophilin-like"/>
    <property type="match status" value="1"/>
</dbReference>
<dbReference type="Pfam" id="PF19200">
    <property type="entry name" value="MupG_N"/>
    <property type="match status" value="1"/>
</dbReference>
<gene>
    <name evidence="3" type="ORF">G5B50_00780</name>
</gene>
<evidence type="ECO:0000259" key="2">
    <source>
        <dbReference type="Pfam" id="PF19200"/>
    </source>
</evidence>
<dbReference type="Gene3D" id="3.20.20.70">
    <property type="entry name" value="Aldolase class I"/>
    <property type="match status" value="1"/>
</dbReference>
<protein>
    <submittedName>
        <fullName evidence="3">DUF871 domain-containing protein</fullName>
    </submittedName>
</protein>
<dbReference type="PANTHER" id="PTHR38435">
    <property type="match status" value="1"/>
</dbReference>
<proteinExistence type="predicted"/>
<dbReference type="SUPFAM" id="SSF51445">
    <property type="entry name" value="(Trans)glycosidases"/>
    <property type="match status" value="1"/>
</dbReference>
<dbReference type="AlphaFoldDB" id="A0A6M1KL02"/>